<keyword evidence="2" id="KW-1133">Transmembrane helix</keyword>
<keyword evidence="2" id="KW-0472">Membrane</keyword>
<reference evidence="3" key="1">
    <citation type="submission" date="2021-02" db="EMBL/GenBank/DDBJ databases">
        <authorList>
            <person name="Dougan E. K."/>
            <person name="Rhodes N."/>
            <person name="Thang M."/>
            <person name="Chan C."/>
        </authorList>
    </citation>
    <scope>NUCLEOTIDE SEQUENCE</scope>
</reference>
<dbReference type="EMBL" id="CAJNDS010002346">
    <property type="protein sequence ID" value="CAE7443435.1"/>
    <property type="molecule type" value="Genomic_DNA"/>
</dbReference>
<feature type="transmembrane region" description="Helical" evidence="2">
    <location>
        <begin position="437"/>
        <end position="459"/>
    </location>
</feature>
<organism evidence="3 4">
    <name type="scientific">Symbiodinium natans</name>
    <dbReference type="NCBI Taxonomy" id="878477"/>
    <lineage>
        <taxon>Eukaryota</taxon>
        <taxon>Sar</taxon>
        <taxon>Alveolata</taxon>
        <taxon>Dinophyceae</taxon>
        <taxon>Suessiales</taxon>
        <taxon>Symbiodiniaceae</taxon>
        <taxon>Symbiodinium</taxon>
    </lineage>
</organism>
<dbReference type="AlphaFoldDB" id="A0A812RLL3"/>
<evidence type="ECO:0000256" key="1">
    <source>
        <dbReference type="SAM" id="MobiDB-lite"/>
    </source>
</evidence>
<dbReference type="OrthoDB" id="432747at2759"/>
<feature type="transmembrane region" description="Helical" evidence="2">
    <location>
        <begin position="502"/>
        <end position="521"/>
    </location>
</feature>
<feature type="transmembrane region" description="Helical" evidence="2">
    <location>
        <begin position="471"/>
        <end position="490"/>
    </location>
</feature>
<feature type="region of interest" description="Disordered" evidence="1">
    <location>
        <begin position="561"/>
        <end position="585"/>
    </location>
</feature>
<comment type="caution">
    <text evidence="3">The sequence shown here is derived from an EMBL/GenBank/DDBJ whole genome shotgun (WGS) entry which is preliminary data.</text>
</comment>
<proteinExistence type="predicted"/>
<dbReference type="Proteomes" id="UP000604046">
    <property type="component" value="Unassembled WGS sequence"/>
</dbReference>
<gene>
    <name evidence="3" type="ORF">SNAT2548_LOCUS24124</name>
</gene>
<evidence type="ECO:0000313" key="3">
    <source>
        <dbReference type="EMBL" id="CAE7443435.1"/>
    </source>
</evidence>
<keyword evidence="4" id="KW-1185">Reference proteome</keyword>
<name>A0A812RLL3_9DINO</name>
<evidence type="ECO:0000256" key="2">
    <source>
        <dbReference type="SAM" id="Phobius"/>
    </source>
</evidence>
<protein>
    <submittedName>
        <fullName evidence="3">Uncharacterized protein</fullName>
    </submittedName>
</protein>
<accession>A0A812RLL3</accession>
<evidence type="ECO:0000313" key="4">
    <source>
        <dbReference type="Proteomes" id="UP000604046"/>
    </source>
</evidence>
<sequence>MVPTTASLAERPMRKYTTLEAFALHESVTPDRWCINRSDLNYLWKEVSRAIRAGEIRPPDDGSDDFQSSDELYGPSIYTVNTQHIMPVTEEAGNVSWALMRHADGLDCDLFISHAWQEGIFEFLSKVLHSWPAGTRHAWCCMLANPQNLDIGALLQSPGSSPFALALQASTCVLVVPNRHCSIYTRLWCAYEAYRAHEEGKVIFIARGSNWKEIEVAVTRMILSGLLGMLLGFLESHHHSDTHAFLVCILAAAAFGSANVEADTCRKVLNNIGALTCGSMLFQWRTLRGVNAVAGIASHKAHTPLWPFIEERICILIGASFFTLLEVDRVNAQARMQEALQLSCMFHGIADATCSKAADRERIVGEIGDKTADVDHAIDVLLAAGMSTPTLRELSRAGVDIHNAGHAEVAVPFVAIVTSLITFCRLATDILYESNPWYIWFFQSTSFLARAALLAVLWVSPRDERCFILKMMTKLVVLYLVLATPAVVVWELRASDGVSPKRGWFAAPASIYTIILGFACLGMRRLVALPCCGSCLLRLFLARGRALSLWGPGAPELGSETDVLSNDDSDSEFCGKASDISSSTC</sequence>
<keyword evidence="2" id="KW-0812">Transmembrane</keyword>